<dbReference type="OrthoDB" id="1094757at2"/>
<dbReference type="GO" id="GO:0003677">
    <property type="term" value="F:DNA binding"/>
    <property type="evidence" value="ECO:0007669"/>
    <property type="project" value="InterPro"/>
</dbReference>
<keyword evidence="4" id="KW-1185">Reference proteome</keyword>
<evidence type="ECO:0000259" key="2">
    <source>
        <dbReference type="PROSITE" id="PS51737"/>
    </source>
</evidence>
<dbReference type="Pfam" id="PF07508">
    <property type="entry name" value="Recombinase"/>
    <property type="match status" value="1"/>
</dbReference>
<dbReference type="InterPro" id="IPR011109">
    <property type="entry name" value="DNA_bind_recombinase_dom"/>
</dbReference>
<dbReference type="EMBL" id="FTOL01000003">
    <property type="protein sequence ID" value="SIS93634.1"/>
    <property type="molecule type" value="Genomic_DNA"/>
</dbReference>
<organism evidence="3 4">
    <name type="scientific">Chryseobacterium ureilyticum</name>
    <dbReference type="NCBI Taxonomy" id="373668"/>
    <lineage>
        <taxon>Bacteria</taxon>
        <taxon>Pseudomonadati</taxon>
        <taxon>Bacteroidota</taxon>
        <taxon>Flavobacteriia</taxon>
        <taxon>Flavobacteriales</taxon>
        <taxon>Weeksellaceae</taxon>
        <taxon>Chryseobacterium group</taxon>
        <taxon>Chryseobacterium</taxon>
    </lineage>
</organism>
<proteinExistence type="predicted"/>
<feature type="domain" description="Recombinase" evidence="2">
    <location>
        <begin position="157"/>
        <end position="284"/>
    </location>
</feature>
<dbReference type="Pfam" id="PF00239">
    <property type="entry name" value="Resolvase"/>
    <property type="match status" value="1"/>
</dbReference>
<gene>
    <name evidence="3" type="ORF">SAMN05421786_103235</name>
</gene>
<dbReference type="SMART" id="SM00857">
    <property type="entry name" value="Resolvase"/>
    <property type="match status" value="1"/>
</dbReference>
<dbReference type="Gene3D" id="3.90.1750.20">
    <property type="entry name" value="Putative Large Serine Recombinase, Chain B, Domain 2"/>
    <property type="match status" value="1"/>
</dbReference>
<dbReference type="STRING" id="373668.SAMN05421786_103235"/>
<dbReference type="GO" id="GO:0000150">
    <property type="term" value="F:DNA strand exchange activity"/>
    <property type="evidence" value="ECO:0007669"/>
    <property type="project" value="InterPro"/>
</dbReference>
<name>A0A1N7N5K7_9FLAO</name>
<dbReference type="InterPro" id="IPR025827">
    <property type="entry name" value="Zn_ribbon_recom_dom"/>
</dbReference>
<accession>A0A1N7N5K7</accession>
<reference evidence="4" key="1">
    <citation type="submission" date="2017-01" db="EMBL/GenBank/DDBJ databases">
        <authorList>
            <person name="Varghese N."/>
            <person name="Submissions S."/>
        </authorList>
    </citation>
    <scope>NUCLEOTIDE SEQUENCE [LARGE SCALE GENOMIC DNA]</scope>
    <source>
        <strain evidence="4">DSM 18017</strain>
    </source>
</reference>
<dbReference type="PROSITE" id="PS51737">
    <property type="entry name" value="RECOMBINASE_DNA_BIND"/>
    <property type="match status" value="1"/>
</dbReference>
<dbReference type="AlphaFoldDB" id="A0A1N7N5K7"/>
<dbReference type="InterPro" id="IPR036162">
    <property type="entry name" value="Resolvase-like_N_sf"/>
</dbReference>
<evidence type="ECO:0000313" key="3">
    <source>
        <dbReference type="EMBL" id="SIS93634.1"/>
    </source>
</evidence>
<dbReference type="Pfam" id="PF13408">
    <property type="entry name" value="Zn_ribbon_recom"/>
    <property type="match status" value="1"/>
</dbReference>
<dbReference type="PROSITE" id="PS51736">
    <property type="entry name" value="RECOMBINASES_3"/>
    <property type="match status" value="1"/>
</dbReference>
<dbReference type="CDD" id="cd00338">
    <property type="entry name" value="Ser_Recombinase"/>
    <property type="match status" value="1"/>
</dbReference>
<dbReference type="PANTHER" id="PTHR30461">
    <property type="entry name" value="DNA-INVERTASE FROM LAMBDOID PROPHAGE"/>
    <property type="match status" value="1"/>
</dbReference>
<dbReference type="InterPro" id="IPR038109">
    <property type="entry name" value="DNA_bind_recomb_sf"/>
</dbReference>
<dbReference type="InterPro" id="IPR050639">
    <property type="entry name" value="SSR_resolvase"/>
</dbReference>
<feature type="domain" description="Resolvase/invertase-type recombinase catalytic" evidence="1">
    <location>
        <begin position="1"/>
        <end position="150"/>
    </location>
</feature>
<dbReference type="Gene3D" id="3.40.50.1390">
    <property type="entry name" value="Resolvase, N-terminal catalytic domain"/>
    <property type="match status" value="1"/>
</dbReference>
<dbReference type="SUPFAM" id="SSF53041">
    <property type="entry name" value="Resolvase-like"/>
    <property type="match status" value="1"/>
</dbReference>
<dbReference type="RefSeq" id="WP_076551973.1">
    <property type="nucleotide sequence ID" value="NZ_FTOL01000003.1"/>
</dbReference>
<protein>
    <submittedName>
        <fullName evidence="3">Site-specific DNA recombinase</fullName>
    </submittedName>
</protein>
<sequence length="652" mass="75630">MLGIYARISKEKEEGKDRSINDQVELGKSLANKLGISYNIYIDEGYSGSLDIDNRPGLANLVEDIFDNKITHVFSFDQSRLERNNDIWAKLYNLFQNKKVRLFYNGTGEFDFNSDENYLQSHIISLMNNFYIKIGSRKIKSVLKRNIEAGKVHAIPPYGYKKDSEGFLVIDEQEKEIIHKIFSLSLEGKGTDTIANVLNDTNIPTSYNKIGKGVYTTKNKYTGEIKEIKKTDAKWRGNTIRSILKNTIYKGQRKWKDEIFESPIVISEELWDKVNENLINNSNNTGKKVNYRYLLKGLIRCGKCGRNMVGRSRENKKDHAYQCSSKRYKGESCGNRSINIDKIEGIIWSRFFKGSDLLNLLQKDISMKRDNKESISENIFAVRKQLSNLQQQKDNLIIAVSKGLLSEEEIKKQKNSIDSEIRGADILLKDYELQLSNVVNSDELINNYEEEFEQFTDSLSFLEQKEIVNKYIQNIKVISSEKNQDVYSLIIRFKIKSEEEHYLFFRKKDLLYSITDNELLFSKYFNSKAENMIDFIESSILEKIIFIPSEEKFVLPPYIQNGENLQIISNSIYPYGNIQNWTSGKIIEFYSKNPELLCKDSGLSTLSVAREKDSYAFFCEEYKLYKNKPLASWVNIWLKNQALFSPSEQSPN</sequence>
<dbReference type="PANTHER" id="PTHR30461:SF23">
    <property type="entry name" value="DNA RECOMBINASE-RELATED"/>
    <property type="match status" value="1"/>
</dbReference>
<evidence type="ECO:0000259" key="1">
    <source>
        <dbReference type="PROSITE" id="PS51736"/>
    </source>
</evidence>
<dbReference type="Proteomes" id="UP000186744">
    <property type="component" value="Unassembled WGS sequence"/>
</dbReference>
<dbReference type="InterPro" id="IPR006119">
    <property type="entry name" value="Resolv_N"/>
</dbReference>
<evidence type="ECO:0000313" key="4">
    <source>
        <dbReference type="Proteomes" id="UP000186744"/>
    </source>
</evidence>